<dbReference type="SUPFAM" id="SSF53474">
    <property type="entry name" value="alpha/beta-Hydrolases"/>
    <property type="match status" value="1"/>
</dbReference>
<comment type="caution">
    <text evidence="2">The sequence shown here is derived from an EMBL/GenBank/DDBJ whole genome shotgun (WGS) entry which is preliminary data.</text>
</comment>
<protein>
    <submittedName>
        <fullName evidence="2">Alpha/beta hydrolase</fullName>
    </submittedName>
</protein>
<dbReference type="PRINTS" id="PR00111">
    <property type="entry name" value="ABHYDROLASE"/>
</dbReference>
<feature type="domain" description="AB hydrolase-1" evidence="1">
    <location>
        <begin position="21"/>
        <end position="122"/>
    </location>
</feature>
<dbReference type="EMBL" id="JAODOR010000004">
    <property type="protein sequence ID" value="MCT9001488.1"/>
    <property type="molecule type" value="Genomic_DNA"/>
</dbReference>
<dbReference type="Gene3D" id="3.40.50.1820">
    <property type="entry name" value="alpha/beta hydrolase"/>
    <property type="match status" value="1"/>
</dbReference>
<dbReference type="GO" id="GO:0016787">
    <property type="term" value="F:hydrolase activity"/>
    <property type="evidence" value="ECO:0007669"/>
    <property type="project" value="UniProtKB-KW"/>
</dbReference>
<dbReference type="InterPro" id="IPR050266">
    <property type="entry name" value="AB_hydrolase_sf"/>
</dbReference>
<dbReference type="Pfam" id="PF00561">
    <property type="entry name" value="Abhydrolase_1"/>
    <property type="match status" value="1"/>
</dbReference>
<dbReference type="RefSeq" id="WP_261606025.1">
    <property type="nucleotide sequence ID" value="NZ_JAODOR010000004.1"/>
</dbReference>
<dbReference type="InterPro" id="IPR029058">
    <property type="entry name" value="AB_hydrolase_fold"/>
</dbReference>
<dbReference type="InterPro" id="IPR000073">
    <property type="entry name" value="AB_hydrolase_1"/>
</dbReference>
<evidence type="ECO:0000313" key="2">
    <source>
        <dbReference type="EMBL" id="MCT9001488.1"/>
    </source>
</evidence>
<dbReference type="PANTHER" id="PTHR43798:SF33">
    <property type="entry name" value="HYDROLASE, PUTATIVE (AFU_ORTHOLOGUE AFUA_2G14860)-RELATED"/>
    <property type="match status" value="1"/>
</dbReference>
<evidence type="ECO:0000313" key="3">
    <source>
        <dbReference type="Proteomes" id="UP001300496"/>
    </source>
</evidence>
<proteinExistence type="predicted"/>
<gene>
    <name evidence="2" type="ORF">N4R40_03785</name>
</gene>
<keyword evidence="2" id="KW-0378">Hydrolase</keyword>
<keyword evidence="3" id="KW-1185">Reference proteome</keyword>
<name>A0ABT2PA74_9MICO</name>
<sequence length="289" mass="30690">MPVPGGELAVGVWDTEDPDAPTVVAVHGVTSSHLAWELLAEALPGVRIIAPDLRGRGHSNALQGPAGMRAHAADLAAVFEDLDLAPTVVVGHSMGGFVSVVFTYLHPELVTHLLLVDGGLPLAAPTGLSPDELVAAILGPTAARLSMRFADTDAYLDFWRGHPAFVGEWTPALERYLAYDLVPDGDTLRPATSYAMTVEDTVDLHTGTTILDAVRGIHRPTTLITVPRGLQNESPGLYPRDHLAALLAEHPEMQHQRWEEFNHYTVVLAEAGAVALAGVIAGHLAAPAH</sequence>
<reference evidence="2 3" key="1">
    <citation type="journal article" date="2024" name="Int. J. Syst. Evol. Microbiol.">
        <title>Microbacterium memoriense sp. nov., a member of the Actinomycetota from marine beach sediment of the north coast of Portugal.</title>
        <authorList>
            <person name="Santos J.D.N.D."/>
            <person name="Klimek D."/>
            <person name="Calusinska M."/>
            <person name="Lobo-da-Cunha A."/>
            <person name="Catita J."/>
            <person name="Goncalves H."/>
            <person name="Gonzalez I."/>
            <person name="Lage O.M."/>
        </authorList>
    </citation>
    <scope>NUCLEOTIDE SEQUENCE [LARGE SCALE GENOMIC DNA]</scope>
    <source>
        <strain evidence="2 3">PMIC_1C1B</strain>
    </source>
</reference>
<dbReference type="PANTHER" id="PTHR43798">
    <property type="entry name" value="MONOACYLGLYCEROL LIPASE"/>
    <property type="match status" value="1"/>
</dbReference>
<dbReference type="Proteomes" id="UP001300496">
    <property type="component" value="Unassembled WGS sequence"/>
</dbReference>
<accession>A0ABT2PA74</accession>
<evidence type="ECO:0000259" key="1">
    <source>
        <dbReference type="Pfam" id="PF00561"/>
    </source>
</evidence>
<organism evidence="2 3">
    <name type="scientific">Microbacterium memoriense</name>
    <dbReference type="NCBI Taxonomy" id="2978350"/>
    <lineage>
        <taxon>Bacteria</taxon>
        <taxon>Bacillati</taxon>
        <taxon>Actinomycetota</taxon>
        <taxon>Actinomycetes</taxon>
        <taxon>Micrococcales</taxon>
        <taxon>Microbacteriaceae</taxon>
        <taxon>Microbacterium</taxon>
    </lineage>
</organism>